<feature type="domain" description="FAF" evidence="4">
    <location>
        <begin position="144"/>
        <end position="197"/>
    </location>
</feature>
<evidence type="ECO:0000313" key="5">
    <source>
        <dbReference type="EMBL" id="KAK4768872.1"/>
    </source>
</evidence>
<comment type="similarity">
    <text evidence="1">Belongs to the fantastic four family.</text>
</comment>
<organism evidence="5 6">
    <name type="scientific">Trapa natans</name>
    <name type="common">Water chestnut</name>
    <dbReference type="NCBI Taxonomy" id="22666"/>
    <lineage>
        <taxon>Eukaryota</taxon>
        <taxon>Viridiplantae</taxon>
        <taxon>Streptophyta</taxon>
        <taxon>Embryophyta</taxon>
        <taxon>Tracheophyta</taxon>
        <taxon>Spermatophyta</taxon>
        <taxon>Magnoliopsida</taxon>
        <taxon>eudicotyledons</taxon>
        <taxon>Gunneridae</taxon>
        <taxon>Pentapetalae</taxon>
        <taxon>rosids</taxon>
        <taxon>malvids</taxon>
        <taxon>Myrtales</taxon>
        <taxon>Lythraceae</taxon>
        <taxon>Trapa</taxon>
    </lineage>
</organism>
<keyword evidence="3" id="KW-0732">Signal</keyword>
<comment type="caution">
    <text evidence="5">The sequence shown here is derived from an EMBL/GenBank/DDBJ whole genome shotgun (WGS) entry which is preliminary data.</text>
</comment>
<keyword evidence="6" id="KW-1185">Reference proteome</keyword>
<dbReference type="EMBL" id="JAXQNO010000021">
    <property type="protein sequence ID" value="KAK4768872.1"/>
    <property type="molecule type" value="Genomic_DNA"/>
</dbReference>
<evidence type="ECO:0000256" key="2">
    <source>
        <dbReference type="SAM" id="MobiDB-lite"/>
    </source>
</evidence>
<dbReference type="PANTHER" id="PTHR33155:SF27">
    <property type="entry name" value="FANTASTIC FOUR-LIKE PROTEIN (DUF3049)"/>
    <property type="match status" value="1"/>
</dbReference>
<evidence type="ECO:0000259" key="4">
    <source>
        <dbReference type="Pfam" id="PF11250"/>
    </source>
</evidence>
<feature type="region of interest" description="Disordered" evidence="2">
    <location>
        <begin position="203"/>
        <end position="227"/>
    </location>
</feature>
<protein>
    <recommendedName>
        <fullName evidence="4">FAF domain-containing protein</fullName>
    </recommendedName>
</protein>
<accession>A0AAN7QIE8</accession>
<dbReference type="Proteomes" id="UP001346149">
    <property type="component" value="Unassembled WGS sequence"/>
</dbReference>
<dbReference type="Pfam" id="PF11250">
    <property type="entry name" value="FAF"/>
    <property type="match status" value="1"/>
</dbReference>
<feature type="compositionally biased region" description="Acidic residues" evidence="2">
    <location>
        <begin position="203"/>
        <end position="223"/>
    </location>
</feature>
<evidence type="ECO:0000256" key="1">
    <source>
        <dbReference type="ARBA" id="ARBA00008690"/>
    </source>
</evidence>
<proteinExistence type="inferred from homology"/>
<dbReference type="InterPro" id="IPR021410">
    <property type="entry name" value="FAF"/>
</dbReference>
<dbReference type="PANTHER" id="PTHR33155">
    <property type="entry name" value="FANTASTIC FOUR-LIKE PROTEIN (DUF3049)"/>
    <property type="match status" value="1"/>
</dbReference>
<feature type="signal peptide" evidence="3">
    <location>
        <begin position="1"/>
        <end position="16"/>
    </location>
</feature>
<sequence>MRVLLMTFFCLHYYVATMIMSFCKKGLHSFLGLANFVDSSPPPTSRGDHPPPSASAVGLSTATANWLRGPNVVESTAVHSSPPLPKKDEIGGSGLVNGLMFCTESLGFESSDDLVAEVLPARPVKKLVERTRWRDEMEKRREKKFPPPISSLNHRGERSFFLRPVRTEGRLELAEVRIDRAEILRASREDGRLRLHFIVNEEDDENEEQETMEEVGEEHEEEHEGQNEVGEWKIAVSNNEGEWKIAVSNNEGEWKIAVSNNEGEWKIAVSNNEGFVRCHEVVNHHNVRHSHHHHNLQDVWRQPCVPTR</sequence>
<dbReference type="InterPro" id="IPR046431">
    <property type="entry name" value="FAF_dom"/>
</dbReference>
<evidence type="ECO:0000313" key="6">
    <source>
        <dbReference type="Proteomes" id="UP001346149"/>
    </source>
</evidence>
<evidence type="ECO:0000256" key="3">
    <source>
        <dbReference type="SAM" id="SignalP"/>
    </source>
</evidence>
<gene>
    <name evidence="5" type="ORF">SAY86_027022</name>
</gene>
<dbReference type="AlphaFoldDB" id="A0AAN7QIE8"/>
<feature type="chain" id="PRO_5042882171" description="FAF domain-containing protein" evidence="3">
    <location>
        <begin position="17"/>
        <end position="308"/>
    </location>
</feature>
<reference evidence="5 6" key="1">
    <citation type="journal article" date="2023" name="Hortic Res">
        <title>Pangenome of water caltrop reveals structural variations and asymmetric subgenome divergence after allopolyploidization.</title>
        <authorList>
            <person name="Zhang X."/>
            <person name="Chen Y."/>
            <person name="Wang L."/>
            <person name="Yuan Y."/>
            <person name="Fang M."/>
            <person name="Shi L."/>
            <person name="Lu R."/>
            <person name="Comes H.P."/>
            <person name="Ma Y."/>
            <person name="Chen Y."/>
            <person name="Huang G."/>
            <person name="Zhou Y."/>
            <person name="Zheng Z."/>
            <person name="Qiu Y."/>
        </authorList>
    </citation>
    <scope>NUCLEOTIDE SEQUENCE [LARGE SCALE GENOMIC DNA]</scope>
    <source>
        <strain evidence="5">F231</strain>
    </source>
</reference>
<name>A0AAN7QIE8_TRANT</name>